<sequence length="91" mass="10585">MVKILDFLNDLNKTLERKILSLYSLSAFDEEVAPADWSSIFWTNFRWCESTVLGFLINFLKCNFLFGLHILDKRSNTFSDSRKKSAAVFLP</sequence>
<evidence type="ECO:0008006" key="3">
    <source>
        <dbReference type="Google" id="ProtNLM"/>
    </source>
</evidence>
<comment type="caution">
    <text evidence="1">The sequence shown here is derived from an EMBL/GenBank/DDBJ whole genome shotgun (WGS) entry which is preliminary data.</text>
</comment>
<dbReference type="EMBL" id="BPLR01011139">
    <property type="protein sequence ID" value="GIY44433.1"/>
    <property type="molecule type" value="Genomic_DNA"/>
</dbReference>
<evidence type="ECO:0000313" key="2">
    <source>
        <dbReference type="Proteomes" id="UP001054945"/>
    </source>
</evidence>
<proteinExistence type="predicted"/>
<protein>
    <recommendedName>
        <fullName evidence="3">ATP synthase F0 subunit 8</fullName>
    </recommendedName>
</protein>
<evidence type="ECO:0000313" key="1">
    <source>
        <dbReference type="EMBL" id="GIY44433.1"/>
    </source>
</evidence>
<dbReference type="Proteomes" id="UP001054945">
    <property type="component" value="Unassembled WGS sequence"/>
</dbReference>
<dbReference type="AlphaFoldDB" id="A0AAV4TKF8"/>
<keyword evidence="2" id="KW-1185">Reference proteome</keyword>
<accession>A0AAV4TKF8</accession>
<organism evidence="1 2">
    <name type="scientific">Caerostris extrusa</name>
    <name type="common">Bark spider</name>
    <name type="synonym">Caerostris bankana</name>
    <dbReference type="NCBI Taxonomy" id="172846"/>
    <lineage>
        <taxon>Eukaryota</taxon>
        <taxon>Metazoa</taxon>
        <taxon>Ecdysozoa</taxon>
        <taxon>Arthropoda</taxon>
        <taxon>Chelicerata</taxon>
        <taxon>Arachnida</taxon>
        <taxon>Araneae</taxon>
        <taxon>Araneomorphae</taxon>
        <taxon>Entelegynae</taxon>
        <taxon>Araneoidea</taxon>
        <taxon>Araneidae</taxon>
        <taxon>Caerostris</taxon>
    </lineage>
</organism>
<reference evidence="1 2" key="1">
    <citation type="submission" date="2021-06" db="EMBL/GenBank/DDBJ databases">
        <title>Caerostris extrusa draft genome.</title>
        <authorList>
            <person name="Kono N."/>
            <person name="Arakawa K."/>
        </authorList>
    </citation>
    <scope>NUCLEOTIDE SEQUENCE [LARGE SCALE GENOMIC DNA]</scope>
</reference>
<gene>
    <name evidence="1" type="ORF">CEXT_151101</name>
</gene>
<name>A0AAV4TKF8_CAEEX</name>